<dbReference type="InterPro" id="IPR040129">
    <property type="entry name" value="Lin-15B-like"/>
</dbReference>
<accession>A0A1I7UJ54</accession>
<dbReference type="Proteomes" id="UP000095282">
    <property type="component" value="Unplaced"/>
</dbReference>
<name>A0A1I7UJ54_9PELO</name>
<sequence length="593" mass="68114">MEESSRESSSSPQICEPGPSSSHSTIRGSGSNRSSSTPPSPSPLNDIEPIPEIMSLMKAATPSTPHHHLDTDPKVVDLVTRMFLSQGIPMSTITEPSFIELIKHLNPSIILPTETAMAKKLEKECKHPKPLVNFTKCIGPLTVTVDVGREKDEKSLAFSIHYFDEIYERKNVVYLKKLLLSEVDPESIFISIRRAVNSYSYSNVKFGSLVCPDEEVYQMLSSSNICKRYFVCFNYFMTKFVTDILEIEILMNALESMREFIRFMKNNAQVYGNYRRQQLTKNGDLNLPRLDDRTWYSTTAFLTKFLVLHDDINEFCDRIQRPAPISNEIFIQLYYFQRLLDECLKLSRELSQPNNSVSQVVPAVASLRNFIYGEENQFQSVIRDSFTRSFREVLRGNKYDLAVLMDPRYAYRTEIFSEEKWETLESKACEEFVVLDETASRWFYKDISIMEDQEKYDAIRADFDIYRGRLQKERPEVTASPNYFWGSCYESVMHWLPILAQEYIAPPASVIDISAHFNKGKGNSIDWRRTNESIDDDSQSNSEERIDGHDDYGTENGDSGGETRQCSVSVERTEGGVSSGSSEKRKRNIEEII</sequence>
<feature type="region of interest" description="Disordered" evidence="1">
    <location>
        <begin position="1"/>
        <end position="48"/>
    </location>
</feature>
<evidence type="ECO:0000313" key="2">
    <source>
        <dbReference type="Proteomes" id="UP000095282"/>
    </source>
</evidence>
<reference evidence="3" key="1">
    <citation type="submission" date="2016-11" db="UniProtKB">
        <authorList>
            <consortium name="WormBaseParasite"/>
        </authorList>
    </citation>
    <scope>IDENTIFICATION</scope>
</reference>
<dbReference type="SUPFAM" id="SSF53098">
    <property type="entry name" value="Ribonuclease H-like"/>
    <property type="match status" value="1"/>
</dbReference>
<feature type="compositionally biased region" description="Basic and acidic residues" evidence="1">
    <location>
        <begin position="542"/>
        <end position="552"/>
    </location>
</feature>
<dbReference type="PANTHER" id="PTHR22716:SF1">
    <property type="entry name" value="ETS CLASS TRANSCRIPTION FACTOR-RELATED"/>
    <property type="match status" value="1"/>
</dbReference>
<dbReference type="STRING" id="1561998.A0A1I7UJ54"/>
<evidence type="ECO:0000256" key="1">
    <source>
        <dbReference type="SAM" id="MobiDB-lite"/>
    </source>
</evidence>
<dbReference type="WBParaSite" id="Csp11.Scaffold629.g9847.t1">
    <property type="protein sequence ID" value="Csp11.Scaffold629.g9847.t1"/>
    <property type="gene ID" value="Csp11.Scaffold629.g9847"/>
</dbReference>
<dbReference type="eggNOG" id="KOG1121">
    <property type="taxonomic scope" value="Eukaryota"/>
</dbReference>
<evidence type="ECO:0000313" key="3">
    <source>
        <dbReference type="WBParaSite" id="Csp11.Scaffold629.g9847.t1"/>
    </source>
</evidence>
<feature type="compositionally biased region" description="Low complexity" evidence="1">
    <location>
        <begin position="18"/>
        <end position="37"/>
    </location>
</feature>
<dbReference type="GO" id="GO:0040027">
    <property type="term" value="P:negative regulation of vulval development"/>
    <property type="evidence" value="ECO:0007669"/>
    <property type="project" value="InterPro"/>
</dbReference>
<dbReference type="PANTHER" id="PTHR22716">
    <property type="entry name" value="ETS CLASS TRANSCRIPTION FACTOR-RELATED-RELATED"/>
    <property type="match status" value="1"/>
</dbReference>
<dbReference type="InterPro" id="IPR012337">
    <property type="entry name" value="RNaseH-like_sf"/>
</dbReference>
<feature type="region of interest" description="Disordered" evidence="1">
    <location>
        <begin position="525"/>
        <end position="593"/>
    </location>
</feature>
<dbReference type="AlphaFoldDB" id="A0A1I7UJ54"/>
<organism evidence="2 3">
    <name type="scientific">Caenorhabditis tropicalis</name>
    <dbReference type="NCBI Taxonomy" id="1561998"/>
    <lineage>
        <taxon>Eukaryota</taxon>
        <taxon>Metazoa</taxon>
        <taxon>Ecdysozoa</taxon>
        <taxon>Nematoda</taxon>
        <taxon>Chromadorea</taxon>
        <taxon>Rhabditida</taxon>
        <taxon>Rhabditina</taxon>
        <taxon>Rhabditomorpha</taxon>
        <taxon>Rhabditoidea</taxon>
        <taxon>Rhabditidae</taxon>
        <taxon>Peloderinae</taxon>
        <taxon>Caenorhabditis</taxon>
    </lineage>
</organism>
<protein>
    <submittedName>
        <fullName evidence="3">RING-type domain-containing protein</fullName>
    </submittedName>
</protein>
<proteinExistence type="predicted"/>
<keyword evidence="2" id="KW-1185">Reference proteome</keyword>